<comment type="function">
    <text evidence="2">Purine nucleoside enzyme that catalyzes the phosphorolysis of adenosine and inosine nucleosides, yielding D-ribose 1-phosphate and the respective free bases, adenine and hypoxanthine. Also catalyzes the phosphorolysis of S-methyl-5'-thioadenosine into adenine and S-methyl-5-thio-alpha-D-ribose 1-phosphate. Also has adenosine deaminase activity.</text>
</comment>
<comment type="similarity">
    <text evidence="3 11">Belongs to the purine nucleoside phosphorylase YfiH/LACC1 family.</text>
</comment>
<comment type="catalytic activity">
    <reaction evidence="1">
        <text>inosine + phosphate = alpha-D-ribose 1-phosphate + hypoxanthine</text>
        <dbReference type="Rhea" id="RHEA:27646"/>
        <dbReference type="ChEBI" id="CHEBI:17368"/>
        <dbReference type="ChEBI" id="CHEBI:17596"/>
        <dbReference type="ChEBI" id="CHEBI:43474"/>
        <dbReference type="ChEBI" id="CHEBI:57720"/>
        <dbReference type="EC" id="2.4.2.1"/>
    </reaction>
    <physiologicalReaction direction="left-to-right" evidence="1">
        <dbReference type="Rhea" id="RHEA:27647"/>
    </physiologicalReaction>
</comment>
<reference evidence="13" key="1">
    <citation type="submission" date="2017-09" db="EMBL/GenBank/DDBJ databases">
        <authorList>
            <person name="Varghese N."/>
            <person name="Submissions S."/>
        </authorList>
    </citation>
    <scope>NUCLEOTIDE SEQUENCE [LARGE SCALE GENOMIC DNA]</scope>
    <source>
        <strain evidence="13">MSL47</strain>
    </source>
</reference>
<evidence type="ECO:0000256" key="4">
    <source>
        <dbReference type="ARBA" id="ARBA00022679"/>
    </source>
</evidence>
<evidence type="ECO:0000256" key="10">
    <source>
        <dbReference type="ARBA" id="ARBA00049893"/>
    </source>
</evidence>
<gene>
    <name evidence="12" type="ORF">SAMN06265827_1252</name>
</gene>
<evidence type="ECO:0000256" key="7">
    <source>
        <dbReference type="ARBA" id="ARBA00022833"/>
    </source>
</evidence>
<name>A0A285HUA9_9FIRM</name>
<dbReference type="Gene3D" id="3.60.140.10">
    <property type="entry name" value="CNF1/YfiH-like putative cysteine hydrolases"/>
    <property type="match status" value="1"/>
</dbReference>
<protein>
    <recommendedName>
        <fullName evidence="11">Purine nucleoside phosphorylase</fullName>
    </recommendedName>
</protein>
<evidence type="ECO:0000256" key="9">
    <source>
        <dbReference type="ARBA" id="ARBA00048968"/>
    </source>
</evidence>
<keyword evidence="13" id="KW-1185">Reference proteome</keyword>
<evidence type="ECO:0000256" key="1">
    <source>
        <dbReference type="ARBA" id="ARBA00000553"/>
    </source>
</evidence>
<evidence type="ECO:0000256" key="6">
    <source>
        <dbReference type="ARBA" id="ARBA00022801"/>
    </source>
</evidence>
<dbReference type="PANTHER" id="PTHR30616">
    <property type="entry name" value="UNCHARACTERIZED PROTEIN YFIH"/>
    <property type="match status" value="1"/>
</dbReference>
<dbReference type="GO" id="GO:0016787">
    <property type="term" value="F:hydrolase activity"/>
    <property type="evidence" value="ECO:0007669"/>
    <property type="project" value="UniProtKB-KW"/>
</dbReference>
<proteinExistence type="inferred from homology"/>
<accession>A0A285HUA9</accession>
<sequence>MTLISFYLLLVTCHSPLDFKKEEIKIFKLREGSKVKYYIIEEFEKTALVEHAFTTKVGGVSQGDYAELNLGLHVSDRVDNILENRRLISEILGCDSRELVAGKQIHSDQIKVVSVDDKGKGALDYETAIEDTDALITDKSGILLTSYYADCTPILILDPVKKAIGLAHAGWKGTVSKIAQKTVLKMRDVYQSNPADILVGIGPAIGQCCYQVDSRVIKPLKDNFENWGRLIKEDGEGQWRLNMALANQLQLEEIGVRSENIIQSGLCTCCNSELFFSYRRDQGKTGRMASMIKLL</sequence>
<dbReference type="SUPFAM" id="SSF64438">
    <property type="entry name" value="CNF1/YfiH-like putative cysteine hydrolases"/>
    <property type="match status" value="1"/>
</dbReference>
<dbReference type="OrthoDB" id="4279at2"/>
<dbReference type="InterPro" id="IPR011324">
    <property type="entry name" value="Cytotoxic_necrot_fac-like_cat"/>
</dbReference>
<evidence type="ECO:0000313" key="12">
    <source>
        <dbReference type="EMBL" id="SNY39284.1"/>
    </source>
</evidence>
<keyword evidence="7" id="KW-0862">Zinc</keyword>
<dbReference type="InterPro" id="IPR038371">
    <property type="entry name" value="Cu_polyphenol_OxRdtase_sf"/>
</dbReference>
<dbReference type="EMBL" id="OBDZ01000025">
    <property type="protein sequence ID" value="SNY39284.1"/>
    <property type="molecule type" value="Genomic_DNA"/>
</dbReference>
<keyword evidence="5" id="KW-0479">Metal-binding</keyword>
<dbReference type="CDD" id="cd16833">
    <property type="entry name" value="YfiH"/>
    <property type="match status" value="1"/>
</dbReference>
<dbReference type="AlphaFoldDB" id="A0A285HUA9"/>
<evidence type="ECO:0000256" key="8">
    <source>
        <dbReference type="ARBA" id="ARBA00047989"/>
    </source>
</evidence>
<dbReference type="Pfam" id="PF02578">
    <property type="entry name" value="Cu-oxidase_4"/>
    <property type="match status" value="1"/>
</dbReference>
<evidence type="ECO:0000256" key="2">
    <source>
        <dbReference type="ARBA" id="ARBA00003215"/>
    </source>
</evidence>
<comment type="catalytic activity">
    <reaction evidence="8">
        <text>adenosine + H2O + H(+) = inosine + NH4(+)</text>
        <dbReference type="Rhea" id="RHEA:24408"/>
        <dbReference type="ChEBI" id="CHEBI:15377"/>
        <dbReference type="ChEBI" id="CHEBI:15378"/>
        <dbReference type="ChEBI" id="CHEBI:16335"/>
        <dbReference type="ChEBI" id="CHEBI:17596"/>
        <dbReference type="ChEBI" id="CHEBI:28938"/>
        <dbReference type="EC" id="3.5.4.4"/>
    </reaction>
    <physiologicalReaction direction="left-to-right" evidence="8">
        <dbReference type="Rhea" id="RHEA:24409"/>
    </physiologicalReaction>
</comment>
<dbReference type="NCBIfam" id="TIGR00726">
    <property type="entry name" value="peptidoglycan editing factor PgeF"/>
    <property type="match status" value="1"/>
</dbReference>
<dbReference type="PANTHER" id="PTHR30616:SF2">
    <property type="entry name" value="PURINE NUCLEOSIDE PHOSPHORYLASE LACC1"/>
    <property type="match status" value="1"/>
</dbReference>
<dbReference type="GO" id="GO:0017061">
    <property type="term" value="F:S-methyl-5-thioadenosine phosphorylase activity"/>
    <property type="evidence" value="ECO:0007669"/>
    <property type="project" value="UniProtKB-EC"/>
</dbReference>
<evidence type="ECO:0000313" key="13">
    <source>
        <dbReference type="Proteomes" id="UP000219573"/>
    </source>
</evidence>
<dbReference type="InterPro" id="IPR003730">
    <property type="entry name" value="Cu_polyphenol_OxRdtase"/>
</dbReference>
<evidence type="ECO:0000256" key="11">
    <source>
        <dbReference type="RuleBase" id="RU361274"/>
    </source>
</evidence>
<dbReference type="RefSeq" id="WP_097018860.1">
    <property type="nucleotide sequence ID" value="NZ_OBDZ01000025.1"/>
</dbReference>
<evidence type="ECO:0000256" key="3">
    <source>
        <dbReference type="ARBA" id="ARBA00007353"/>
    </source>
</evidence>
<dbReference type="GO" id="GO:0005507">
    <property type="term" value="F:copper ion binding"/>
    <property type="evidence" value="ECO:0007669"/>
    <property type="project" value="TreeGrafter"/>
</dbReference>
<dbReference type="STRING" id="1413210.U472_02020"/>
<dbReference type="Proteomes" id="UP000219573">
    <property type="component" value="Unassembled WGS sequence"/>
</dbReference>
<organism evidence="12 13">
    <name type="scientific">Orenia metallireducens</name>
    <dbReference type="NCBI Taxonomy" id="1413210"/>
    <lineage>
        <taxon>Bacteria</taxon>
        <taxon>Bacillati</taxon>
        <taxon>Bacillota</taxon>
        <taxon>Clostridia</taxon>
        <taxon>Halanaerobiales</taxon>
        <taxon>Halobacteroidaceae</taxon>
        <taxon>Orenia</taxon>
    </lineage>
</organism>
<comment type="catalytic activity">
    <reaction evidence="9">
        <text>adenosine + phosphate = alpha-D-ribose 1-phosphate + adenine</text>
        <dbReference type="Rhea" id="RHEA:27642"/>
        <dbReference type="ChEBI" id="CHEBI:16335"/>
        <dbReference type="ChEBI" id="CHEBI:16708"/>
        <dbReference type="ChEBI" id="CHEBI:43474"/>
        <dbReference type="ChEBI" id="CHEBI:57720"/>
        <dbReference type="EC" id="2.4.2.1"/>
    </reaction>
    <physiologicalReaction direction="left-to-right" evidence="9">
        <dbReference type="Rhea" id="RHEA:27643"/>
    </physiologicalReaction>
</comment>
<keyword evidence="4" id="KW-0808">Transferase</keyword>
<evidence type="ECO:0000256" key="5">
    <source>
        <dbReference type="ARBA" id="ARBA00022723"/>
    </source>
</evidence>
<keyword evidence="6" id="KW-0378">Hydrolase</keyword>
<comment type="catalytic activity">
    <reaction evidence="10">
        <text>S-methyl-5'-thioadenosine + phosphate = 5-(methylsulfanyl)-alpha-D-ribose 1-phosphate + adenine</text>
        <dbReference type="Rhea" id="RHEA:11852"/>
        <dbReference type="ChEBI" id="CHEBI:16708"/>
        <dbReference type="ChEBI" id="CHEBI:17509"/>
        <dbReference type="ChEBI" id="CHEBI:43474"/>
        <dbReference type="ChEBI" id="CHEBI:58533"/>
        <dbReference type="EC" id="2.4.2.28"/>
    </reaction>
    <physiologicalReaction direction="left-to-right" evidence="10">
        <dbReference type="Rhea" id="RHEA:11853"/>
    </physiologicalReaction>
</comment>